<reference evidence="1" key="1">
    <citation type="submission" date="2018-05" db="EMBL/GenBank/DDBJ databases">
        <title>Reclassification of Methylarcula marina and Methylarcula terricola as Paracoccus methylarcula sp.nov., comb.nov. and Paracoccus terricola comb.nov.</title>
        <authorList>
            <person name="Shmareva M.N."/>
            <person name="Doronina N.V."/>
            <person name="Vasilenko O.V."/>
            <person name="Tarlachkov S.V."/>
            <person name="Trotsenko Y.A."/>
        </authorList>
    </citation>
    <scope>NUCLEOTIDE SEQUENCE [LARGE SCALE GENOMIC DNA]</scope>
    <source>
        <strain evidence="1">VKM B-2159</strain>
    </source>
</reference>
<name>A0A422QV44_9RHOB</name>
<organism evidence="1 2">
    <name type="scientific">Paracoccus methylarcula</name>
    <dbReference type="NCBI Taxonomy" id="72022"/>
    <lineage>
        <taxon>Bacteria</taxon>
        <taxon>Pseudomonadati</taxon>
        <taxon>Pseudomonadota</taxon>
        <taxon>Alphaproteobacteria</taxon>
        <taxon>Rhodobacterales</taxon>
        <taxon>Paracoccaceae</taxon>
        <taxon>Paracoccus</taxon>
    </lineage>
</organism>
<dbReference type="RefSeq" id="WP_106692116.1">
    <property type="nucleotide sequence ID" value="NZ_PXNQ02000009.1"/>
</dbReference>
<evidence type="ECO:0000313" key="1">
    <source>
        <dbReference type="EMBL" id="RNF33741.1"/>
    </source>
</evidence>
<gene>
    <name evidence="1" type="ORF">A7A09_014775</name>
</gene>
<sequence length="371" mass="42311">MKLVIFIGHFKTGSTSIQSFLSSNYLRLLRAGILYPSVESKGISRNLRAAVSGKDIPTLGESLNIIEPHNALALRLKNEEDKHGIPPYYPALPSGFQMLEMIENQISDLNPHSAIICSEVFALLGLTEQRKSIERLAARFGRHDVTIYCNLRRPDDYISSWHRQRLKFGAKLDRLHDGALDQYLDSAHFQQAKMIDGWVKDHFSNARLIIRNYDDVMSAGGAVKDFINNSEIIFPKNITLPENQNPSIPCAFAELGRRCLHDLPREEARRLVSWLSSAKARQTIPHVPDSQVEMFGPKYREVLLNNFRPVAESLNEMTQTYPFYQEVEDFGRCRPVPEIEAANEALPKLVRIAKLQGLPETVLEWLNDWKF</sequence>
<dbReference type="SUPFAM" id="SSF52540">
    <property type="entry name" value="P-loop containing nucleoside triphosphate hydrolases"/>
    <property type="match status" value="1"/>
</dbReference>
<accession>A0A422QV44</accession>
<protein>
    <recommendedName>
        <fullName evidence="3">Sulfotransferase family protein</fullName>
    </recommendedName>
</protein>
<comment type="caution">
    <text evidence="1">The sequence shown here is derived from an EMBL/GenBank/DDBJ whole genome shotgun (WGS) entry which is preliminary data.</text>
</comment>
<keyword evidence="2" id="KW-1185">Reference proteome</keyword>
<evidence type="ECO:0000313" key="2">
    <source>
        <dbReference type="Proteomes" id="UP000238137"/>
    </source>
</evidence>
<proteinExistence type="predicted"/>
<dbReference type="OrthoDB" id="547419at2"/>
<dbReference type="AlphaFoldDB" id="A0A422QV44"/>
<dbReference type="Proteomes" id="UP000238137">
    <property type="component" value="Unassembled WGS sequence"/>
</dbReference>
<evidence type="ECO:0008006" key="3">
    <source>
        <dbReference type="Google" id="ProtNLM"/>
    </source>
</evidence>
<dbReference type="EMBL" id="PXNQ02000009">
    <property type="protein sequence ID" value="RNF33741.1"/>
    <property type="molecule type" value="Genomic_DNA"/>
</dbReference>
<dbReference type="InterPro" id="IPR027417">
    <property type="entry name" value="P-loop_NTPase"/>
</dbReference>